<dbReference type="Proteomes" id="UP000199213">
    <property type="component" value="Unassembled WGS sequence"/>
</dbReference>
<keyword evidence="15" id="KW-1185">Reference proteome</keyword>
<evidence type="ECO:0000256" key="9">
    <source>
        <dbReference type="ARBA" id="ARBA00022842"/>
    </source>
</evidence>
<evidence type="ECO:0000256" key="1">
    <source>
        <dbReference type="ARBA" id="ARBA00001946"/>
    </source>
</evidence>
<dbReference type="OrthoDB" id="142078at2"/>
<evidence type="ECO:0000256" key="5">
    <source>
        <dbReference type="ARBA" id="ARBA00022723"/>
    </source>
</evidence>
<dbReference type="Gene3D" id="2.60.200.40">
    <property type="match status" value="1"/>
</dbReference>
<feature type="domain" description="DAGKc" evidence="13">
    <location>
        <begin position="1"/>
        <end position="129"/>
    </location>
</feature>
<dbReference type="Gene3D" id="3.40.50.10330">
    <property type="entry name" value="Probable inorganic polyphosphate/atp-NAD kinase, domain 1"/>
    <property type="match status" value="1"/>
</dbReference>
<keyword evidence="11" id="KW-0594">Phospholipid biosynthesis</keyword>
<evidence type="ECO:0000259" key="13">
    <source>
        <dbReference type="PROSITE" id="PS50146"/>
    </source>
</evidence>
<evidence type="ECO:0000256" key="10">
    <source>
        <dbReference type="ARBA" id="ARBA00023098"/>
    </source>
</evidence>
<evidence type="ECO:0000256" key="4">
    <source>
        <dbReference type="ARBA" id="ARBA00022679"/>
    </source>
</evidence>
<evidence type="ECO:0000256" key="8">
    <source>
        <dbReference type="ARBA" id="ARBA00022840"/>
    </source>
</evidence>
<protein>
    <submittedName>
        <fullName evidence="14">Diacylglycerol kinase (ATP)</fullName>
    </submittedName>
</protein>
<dbReference type="InterPro" id="IPR017438">
    <property type="entry name" value="ATP-NAD_kinase_N"/>
</dbReference>
<dbReference type="PANTHER" id="PTHR12358">
    <property type="entry name" value="SPHINGOSINE KINASE"/>
    <property type="match status" value="1"/>
</dbReference>
<gene>
    <name evidence="14" type="ORF">SAMN04487820_101211</name>
</gene>
<dbReference type="SUPFAM" id="SSF111331">
    <property type="entry name" value="NAD kinase/diacylglycerol kinase-like"/>
    <property type="match status" value="1"/>
</dbReference>
<dbReference type="GO" id="GO:0008654">
    <property type="term" value="P:phospholipid biosynthetic process"/>
    <property type="evidence" value="ECO:0007669"/>
    <property type="project" value="UniProtKB-KW"/>
</dbReference>
<evidence type="ECO:0000313" key="14">
    <source>
        <dbReference type="EMBL" id="SDJ67578.1"/>
    </source>
</evidence>
<dbReference type="SMART" id="SM00046">
    <property type="entry name" value="DAGKc"/>
    <property type="match status" value="1"/>
</dbReference>
<dbReference type="InterPro" id="IPR001206">
    <property type="entry name" value="Diacylglycerol_kinase_cat_dom"/>
</dbReference>
<comment type="cofactor">
    <cofactor evidence="1">
        <name>Mg(2+)</name>
        <dbReference type="ChEBI" id="CHEBI:18420"/>
    </cofactor>
</comment>
<keyword evidence="8" id="KW-0067">ATP-binding</keyword>
<dbReference type="GO" id="GO:0004143">
    <property type="term" value="F:ATP-dependent diacylglycerol kinase activity"/>
    <property type="evidence" value="ECO:0007669"/>
    <property type="project" value="TreeGrafter"/>
</dbReference>
<organism evidence="14 15">
    <name type="scientific">Actinopolyspora mzabensis</name>
    <dbReference type="NCBI Taxonomy" id="995066"/>
    <lineage>
        <taxon>Bacteria</taxon>
        <taxon>Bacillati</taxon>
        <taxon>Actinomycetota</taxon>
        <taxon>Actinomycetes</taxon>
        <taxon>Actinopolysporales</taxon>
        <taxon>Actinopolysporaceae</taxon>
        <taxon>Actinopolyspora</taxon>
    </lineage>
</organism>
<keyword evidence="5" id="KW-0479">Metal-binding</keyword>
<dbReference type="Pfam" id="PF19279">
    <property type="entry name" value="YegS_C"/>
    <property type="match status" value="1"/>
</dbReference>
<keyword evidence="7 14" id="KW-0418">Kinase</keyword>
<dbReference type="GO" id="GO:0005524">
    <property type="term" value="F:ATP binding"/>
    <property type="evidence" value="ECO:0007669"/>
    <property type="project" value="UniProtKB-KW"/>
</dbReference>
<keyword evidence="10" id="KW-0443">Lipid metabolism</keyword>
<keyword evidence="9" id="KW-0460">Magnesium</keyword>
<dbReference type="GO" id="GO:0005886">
    <property type="term" value="C:plasma membrane"/>
    <property type="evidence" value="ECO:0007669"/>
    <property type="project" value="TreeGrafter"/>
</dbReference>
<dbReference type="EMBL" id="FNFM01000001">
    <property type="protein sequence ID" value="SDJ67578.1"/>
    <property type="molecule type" value="Genomic_DNA"/>
</dbReference>
<evidence type="ECO:0000313" key="15">
    <source>
        <dbReference type="Proteomes" id="UP000199213"/>
    </source>
</evidence>
<dbReference type="InterPro" id="IPR016064">
    <property type="entry name" value="NAD/diacylglycerol_kinase_sf"/>
</dbReference>
<dbReference type="PROSITE" id="PS50146">
    <property type="entry name" value="DAGK"/>
    <property type="match status" value="1"/>
</dbReference>
<evidence type="ECO:0000256" key="2">
    <source>
        <dbReference type="ARBA" id="ARBA00005983"/>
    </source>
</evidence>
<proteinExistence type="inferred from homology"/>
<dbReference type="PANTHER" id="PTHR12358:SF106">
    <property type="entry name" value="LIPID KINASE YEGS"/>
    <property type="match status" value="1"/>
</dbReference>
<sequence length="294" mass="30823">MRDISLLVNPTSGKGRAREAARRAAERLRHDGASVTELVGTDATHAARLAAQAVASGTDALVACGGDGIMNLALRAAVGTATPIGLIPAGTGNDYARMLGLYGSEPEGAARVVLAGVVTAIDAGRCGEQWFGTVLSCGFDAKVNERTNRMSWPRGKWRYNLAVVAELAKLRPLDYRLEIDGESWETSAVLVAIGNGPSYGGGMRICPDASCVDGWFDVTVIGPVAARRLIRLLPTVYDGRHVEYPQVTTFRAGRVSVATPGVTAYGDGEPLAPLPLTAECVPGAVNVLVPSEPR</sequence>
<name>A0A1G8VND1_ACTMZ</name>
<dbReference type="AlphaFoldDB" id="A0A1G8VND1"/>
<keyword evidence="6" id="KW-0547">Nucleotide-binding</keyword>
<accession>A0A1G8VND1</accession>
<evidence type="ECO:0000256" key="12">
    <source>
        <dbReference type="ARBA" id="ARBA00023264"/>
    </source>
</evidence>
<dbReference type="InterPro" id="IPR005218">
    <property type="entry name" value="Diacylglycerol/lipid_kinase"/>
</dbReference>
<dbReference type="GO" id="GO:0046872">
    <property type="term" value="F:metal ion binding"/>
    <property type="evidence" value="ECO:0007669"/>
    <property type="project" value="UniProtKB-KW"/>
</dbReference>
<dbReference type="Pfam" id="PF00781">
    <property type="entry name" value="DAGK_cat"/>
    <property type="match status" value="1"/>
</dbReference>
<dbReference type="InterPro" id="IPR050187">
    <property type="entry name" value="Lipid_Phosphate_FormReg"/>
</dbReference>
<evidence type="ECO:0000256" key="11">
    <source>
        <dbReference type="ARBA" id="ARBA00023209"/>
    </source>
</evidence>
<evidence type="ECO:0000256" key="6">
    <source>
        <dbReference type="ARBA" id="ARBA00022741"/>
    </source>
</evidence>
<dbReference type="NCBIfam" id="TIGR00147">
    <property type="entry name" value="YegS/Rv2252/BmrU family lipid kinase"/>
    <property type="match status" value="1"/>
</dbReference>
<dbReference type="NCBIfam" id="NF008882">
    <property type="entry name" value="PRK11914.1"/>
    <property type="match status" value="1"/>
</dbReference>
<keyword evidence="4" id="KW-0808">Transferase</keyword>
<keyword evidence="3" id="KW-0444">Lipid biosynthesis</keyword>
<reference evidence="15" key="1">
    <citation type="submission" date="2016-10" db="EMBL/GenBank/DDBJ databases">
        <authorList>
            <person name="Varghese N."/>
            <person name="Submissions S."/>
        </authorList>
    </citation>
    <scope>NUCLEOTIDE SEQUENCE [LARGE SCALE GENOMIC DNA]</scope>
    <source>
        <strain evidence="15">DSM 45460</strain>
    </source>
</reference>
<dbReference type="InterPro" id="IPR045540">
    <property type="entry name" value="YegS/DAGK_C"/>
</dbReference>
<evidence type="ECO:0000256" key="3">
    <source>
        <dbReference type="ARBA" id="ARBA00022516"/>
    </source>
</evidence>
<keyword evidence="12" id="KW-1208">Phospholipid metabolism</keyword>
<comment type="similarity">
    <text evidence="2">Belongs to the diacylglycerol/lipid kinase family.</text>
</comment>
<evidence type="ECO:0000256" key="7">
    <source>
        <dbReference type="ARBA" id="ARBA00022777"/>
    </source>
</evidence>